<proteinExistence type="predicted"/>
<dbReference type="Gene3D" id="3.50.50.60">
    <property type="entry name" value="FAD/NAD(P)-binding domain"/>
    <property type="match status" value="1"/>
</dbReference>
<dbReference type="AlphaFoldDB" id="A0A0D7W9Z7"/>
<dbReference type="Proteomes" id="UP000032578">
    <property type="component" value="Unassembled WGS sequence"/>
</dbReference>
<dbReference type="SUPFAM" id="SSF51905">
    <property type="entry name" value="FAD/NAD(P)-binding domain"/>
    <property type="match status" value="1"/>
</dbReference>
<dbReference type="EMBL" id="JTDW01000005">
    <property type="protein sequence ID" value="KJD35966.1"/>
    <property type="molecule type" value="Genomic_DNA"/>
</dbReference>
<dbReference type="Pfam" id="PF13450">
    <property type="entry name" value="NAD_binding_8"/>
    <property type="match status" value="1"/>
</dbReference>
<sequence>MNTTNKVKRLETDYLIIGAGASGMAFADTLLTDTNATMVIVDKLQKPGGHWNHAYPFVTLHQPSSFYGVSSTKLGDDTIDKSGFNRGLINLATGTAINAYYEDVMSRRFLTSGRVQYFPMCEYQGNGQFKSLVSGKTFEVTVNKKIVDAIHMKTEVPSTHTPNFKVNTEIKFIPINGLVNLKSTPEAYIIIGGGKTGVDACLWLLKHQVDPDRITWIISRDAWFTNRINTQPSPDYLKCFLNDSACQLEALEKAKTIPELFELFEASGVFLRLDKNVTPKMYHGATVSQIELEQLRRIKNTVRLGRVKKIEKDTIHLEQGNITVRPNAVLVNCSANALKHAKMKPIFNKNTITIQSVRKGQLVFSAAFIAHIEANFPDDDSKKNDVCKEIPMPDKATDWIKITALSYTNQNKWSKHKELTKWLYNNRLDGFSHLIRDIQPDNIELQEVLERISKSQNPAMEKLKKFAAEI</sequence>
<comment type="caution">
    <text evidence="1">The sequence shown here is derived from an EMBL/GenBank/DDBJ whole genome shotgun (WGS) entry which is preliminary data.</text>
</comment>
<dbReference type="STRING" id="1435349.PW52_07765"/>
<organism evidence="1 2">
    <name type="scientific">Neotamlana sedimentorum</name>
    <dbReference type="NCBI Taxonomy" id="1435349"/>
    <lineage>
        <taxon>Bacteria</taxon>
        <taxon>Pseudomonadati</taxon>
        <taxon>Bacteroidota</taxon>
        <taxon>Flavobacteriia</taxon>
        <taxon>Flavobacteriales</taxon>
        <taxon>Flavobacteriaceae</taxon>
        <taxon>Neotamlana</taxon>
    </lineage>
</organism>
<accession>A0A0D7W9Z7</accession>
<evidence type="ECO:0000313" key="1">
    <source>
        <dbReference type="EMBL" id="KJD35966.1"/>
    </source>
</evidence>
<protein>
    <recommendedName>
        <fullName evidence="3">NAD(P)/FAD-dependent oxidoreductase</fullName>
    </recommendedName>
</protein>
<keyword evidence="2" id="KW-1185">Reference proteome</keyword>
<gene>
    <name evidence="1" type="ORF">PW52_07765</name>
</gene>
<reference evidence="1 2" key="1">
    <citation type="submission" date="2014-11" db="EMBL/GenBank/DDBJ databases">
        <title>Tamlana sedimentorum sp. nov., isolated from shallow sand sediments of the Sea of Japan.</title>
        <authorList>
            <person name="Romanenko L.A."/>
        </authorList>
    </citation>
    <scope>NUCLEOTIDE SEQUENCE [LARGE SCALE GENOMIC DNA]</scope>
    <source>
        <strain evidence="1 2">JCM 19808</strain>
    </source>
</reference>
<name>A0A0D7W9Z7_9FLAO</name>
<dbReference type="InterPro" id="IPR036188">
    <property type="entry name" value="FAD/NAD-bd_sf"/>
</dbReference>
<dbReference type="PATRIC" id="fig|1435349.4.peg.2536"/>
<evidence type="ECO:0008006" key="3">
    <source>
        <dbReference type="Google" id="ProtNLM"/>
    </source>
</evidence>
<evidence type="ECO:0000313" key="2">
    <source>
        <dbReference type="Proteomes" id="UP000032578"/>
    </source>
</evidence>
<dbReference type="OrthoDB" id="9778740at2"/>
<dbReference type="RefSeq" id="WP_044632698.1">
    <property type="nucleotide sequence ID" value="NZ_JTDW01000005.1"/>
</dbReference>